<dbReference type="PANTHER" id="PTHR11002:SF76">
    <property type="entry name" value="CARBONIC ANHYDRASE"/>
    <property type="match status" value="1"/>
</dbReference>
<evidence type="ECO:0000256" key="5">
    <source>
        <dbReference type="ARBA" id="ARBA00023239"/>
    </source>
</evidence>
<reference evidence="9" key="1">
    <citation type="submission" date="2022-01" db="EMBL/GenBank/DDBJ databases">
        <title>Comparative genomics reveals a dynamic genome evolution in the ectomycorrhizal milk-cap (Lactarius) mushrooms.</title>
        <authorList>
            <consortium name="DOE Joint Genome Institute"/>
            <person name="Lebreton A."/>
            <person name="Tang N."/>
            <person name="Kuo A."/>
            <person name="LaButti K."/>
            <person name="Drula E."/>
            <person name="Barry K."/>
            <person name="Clum A."/>
            <person name="Lipzen A."/>
            <person name="Mousain D."/>
            <person name="Ng V."/>
            <person name="Wang R."/>
            <person name="Wang X."/>
            <person name="Dai Y."/>
            <person name="Henrissat B."/>
            <person name="Grigoriev I.V."/>
            <person name="Guerin-Laguette A."/>
            <person name="Yu F."/>
            <person name="Martin F.M."/>
        </authorList>
    </citation>
    <scope>NUCLEOTIDE SEQUENCE</scope>
    <source>
        <strain evidence="9">QP</strain>
    </source>
</reference>
<dbReference type="EC" id="4.2.1.1" evidence="2 8"/>
<dbReference type="GO" id="GO:0034599">
    <property type="term" value="P:cellular response to oxidative stress"/>
    <property type="evidence" value="ECO:0007669"/>
    <property type="project" value="TreeGrafter"/>
</dbReference>
<dbReference type="AlphaFoldDB" id="A0AAD4Q5G6"/>
<accession>A0AAD4Q5G6</accession>
<evidence type="ECO:0000256" key="6">
    <source>
        <dbReference type="ARBA" id="ARBA00048348"/>
    </source>
</evidence>
<comment type="catalytic activity">
    <reaction evidence="6 8">
        <text>hydrogencarbonate + H(+) = CO2 + H2O</text>
        <dbReference type="Rhea" id="RHEA:10748"/>
        <dbReference type="ChEBI" id="CHEBI:15377"/>
        <dbReference type="ChEBI" id="CHEBI:15378"/>
        <dbReference type="ChEBI" id="CHEBI:16526"/>
        <dbReference type="ChEBI" id="CHEBI:17544"/>
        <dbReference type="EC" id="4.2.1.1"/>
    </reaction>
</comment>
<name>A0AAD4Q5G6_9AGAM</name>
<sequence>MDATLAKILSANAQWADTVKAADPGYPGYFELSAKVSQTPKVLWIGCSDSRVPESVITASRPGYIFVHRNIANQIQPDDDNTLSVITYAVDHLRSIEHILVVGHTHCGGADAALKVATGKPGPDQPVLQRWLTPLIELASKIGPDDLQYPGSLTRLIEESVRVQVENVAKSEPVCKAWADGRQNLWVHGLVYELETGLLRDLNIKRGPQT</sequence>
<dbReference type="InterPro" id="IPR001765">
    <property type="entry name" value="Carbonic_anhydrase"/>
</dbReference>
<evidence type="ECO:0000256" key="2">
    <source>
        <dbReference type="ARBA" id="ARBA00012925"/>
    </source>
</evidence>
<evidence type="ECO:0000256" key="1">
    <source>
        <dbReference type="ARBA" id="ARBA00006217"/>
    </source>
</evidence>
<keyword evidence="4 7" id="KW-0862">Zinc</keyword>
<evidence type="ECO:0000313" key="10">
    <source>
        <dbReference type="Proteomes" id="UP001201163"/>
    </source>
</evidence>
<dbReference type="GO" id="GO:0071244">
    <property type="term" value="P:cellular response to carbon dioxide"/>
    <property type="evidence" value="ECO:0007669"/>
    <property type="project" value="TreeGrafter"/>
</dbReference>
<dbReference type="Proteomes" id="UP001201163">
    <property type="component" value="Unassembled WGS sequence"/>
</dbReference>
<dbReference type="PANTHER" id="PTHR11002">
    <property type="entry name" value="CARBONIC ANHYDRASE"/>
    <property type="match status" value="1"/>
</dbReference>
<comment type="caution">
    <text evidence="9">The sequence shown here is derived from an EMBL/GenBank/DDBJ whole genome shotgun (WGS) entry which is preliminary data.</text>
</comment>
<feature type="binding site" evidence="7">
    <location>
        <position position="47"/>
    </location>
    <ligand>
        <name>Zn(2+)</name>
        <dbReference type="ChEBI" id="CHEBI:29105"/>
    </ligand>
</feature>
<dbReference type="EMBL" id="JAKELL010000059">
    <property type="protein sequence ID" value="KAH8985879.1"/>
    <property type="molecule type" value="Genomic_DNA"/>
</dbReference>
<comment type="cofactor">
    <cofactor evidence="7">
        <name>Zn(2+)</name>
        <dbReference type="ChEBI" id="CHEBI:29105"/>
    </cofactor>
    <text evidence="7">Binds 1 zinc ion per subunit.</text>
</comment>
<evidence type="ECO:0000256" key="4">
    <source>
        <dbReference type="ARBA" id="ARBA00022833"/>
    </source>
</evidence>
<evidence type="ECO:0000256" key="8">
    <source>
        <dbReference type="RuleBase" id="RU003956"/>
    </source>
</evidence>
<evidence type="ECO:0000256" key="3">
    <source>
        <dbReference type="ARBA" id="ARBA00022723"/>
    </source>
</evidence>
<evidence type="ECO:0000313" key="9">
    <source>
        <dbReference type="EMBL" id="KAH8985879.1"/>
    </source>
</evidence>
<evidence type="ECO:0000256" key="7">
    <source>
        <dbReference type="PIRSR" id="PIRSR601765-1"/>
    </source>
</evidence>
<feature type="binding site" evidence="7">
    <location>
        <position position="49"/>
    </location>
    <ligand>
        <name>Zn(2+)</name>
        <dbReference type="ChEBI" id="CHEBI:29105"/>
    </ligand>
</feature>
<dbReference type="Gene3D" id="3.40.1050.10">
    <property type="entry name" value="Carbonic anhydrase"/>
    <property type="match status" value="1"/>
</dbReference>
<dbReference type="Pfam" id="PF00484">
    <property type="entry name" value="Pro_CA"/>
    <property type="match status" value="1"/>
</dbReference>
<dbReference type="SUPFAM" id="SSF53056">
    <property type="entry name" value="beta-carbonic anhydrase, cab"/>
    <property type="match status" value="1"/>
</dbReference>
<proteinExistence type="inferred from homology"/>
<dbReference type="InterPro" id="IPR036874">
    <property type="entry name" value="Carbonic_anhydrase_sf"/>
</dbReference>
<comment type="function">
    <text evidence="8">Reversible hydration of carbon dioxide.</text>
</comment>
<gene>
    <name evidence="9" type="ORF">EDB92DRAFT_1296701</name>
</gene>
<keyword evidence="5 8" id="KW-0456">Lyase</keyword>
<keyword evidence="10" id="KW-1185">Reference proteome</keyword>
<feature type="binding site" evidence="7">
    <location>
        <position position="104"/>
    </location>
    <ligand>
        <name>Zn(2+)</name>
        <dbReference type="ChEBI" id="CHEBI:29105"/>
    </ligand>
</feature>
<comment type="similarity">
    <text evidence="1 8">Belongs to the beta-class carbonic anhydrase family.</text>
</comment>
<feature type="binding site" evidence="7">
    <location>
        <position position="107"/>
    </location>
    <ligand>
        <name>Zn(2+)</name>
        <dbReference type="ChEBI" id="CHEBI:29105"/>
    </ligand>
</feature>
<dbReference type="SMART" id="SM00947">
    <property type="entry name" value="Pro_CA"/>
    <property type="match status" value="1"/>
</dbReference>
<dbReference type="GO" id="GO:0008270">
    <property type="term" value="F:zinc ion binding"/>
    <property type="evidence" value="ECO:0007669"/>
    <property type="project" value="UniProtKB-UniRule"/>
</dbReference>
<protein>
    <recommendedName>
        <fullName evidence="2 8">Carbonic anhydrase</fullName>
        <ecNumber evidence="2 8">4.2.1.1</ecNumber>
    </recommendedName>
    <alternativeName>
        <fullName evidence="8">Carbonate dehydratase</fullName>
    </alternativeName>
</protein>
<dbReference type="GO" id="GO:0004089">
    <property type="term" value="F:carbonate dehydratase activity"/>
    <property type="evidence" value="ECO:0007669"/>
    <property type="project" value="UniProtKB-UniRule"/>
</dbReference>
<organism evidence="9 10">
    <name type="scientific">Lactarius akahatsu</name>
    <dbReference type="NCBI Taxonomy" id="416441"/>
    <lineage>
        <taxon>Eukaryota</taxon>
        <taxon>Fungi</taxon>
        <taxon>Dikarya</taxon>
        <taxon>Basidiomycota</taxon>
        <taxon>Agaricomycotina</taxon>
        <taxon>Agaricomycetes</taxon>
        <taxon>Russulales</taxon>
        <taxon>Russulaceae</taxon>
        <taxon>Lactarius</taxon>
    </lineage>
</organism>
<keyword evidence="3 7" id="KW-0479">Metal-binding</keyword>